<feature type="transmembrane region" description="Helical" evidence="1">
    <location>
        <begin position="282"/>
        <end position="301"/>
    </location>
</feature>
<reference evidence="4" key="1">
    <citation type="journal article" date="2019" name="Int. J. Syst. Evol. Microbiol.">
        <title>The Global Catalogue of Microorganisms (GCM) 10K type strain sequencing project: providing services to taxonomists for standard genome sequencing and annotation.</title>
        <authorList>
            <consortium name="The Broad Institute Genomics Platform"/>
            <consortium name="The Broad Institute Genome Sequencing Center for Infectious Disease"/>
            <person name="Wu L."/>
            <person name="Ma J."/>
        </authorList>
    </citation>
    <scope>NUCLEOTIDE SEQUENCE [LARGE SCALE GENOMIC DNA]</scope>
    <source>
        <strain evidence="4">CCUG 50353</strain>
    </source>
</reference>
<feature type="transmembrane region" description="Helical" evidence="1">
    <location>
        <begin position="20"/>
        <end position="39"/>
    </location>
</feature>
<feature type="transmembrane region" description="Helical" evidence="1">
    <location>
        <begin position="345"/>
        <end position="365"/>
    </location>
</feature>
<evidence type="ECO:0000313" key="4">
    <source>
        <dbReference type="Proteomes" id="UP001595733"/>
    </source>
</evidence>
<dbReference type="InterPro" id="IPR052529">
    <property type="entry name" value="Bact_Transport_Assoc"/>
</dbReference>
<proteinExistence type="predicted"/>
<keyword evidence="1" id="KW-1133">Transmembrane helix</keyword>
<name>A0ABV8USW8_9BACL</name>
<dbReference type="EMBL" id="JBHSEF010000008">
    <property type="protein sequence ID" value="MFC4353614.1"/>
    <property type="molecule type" value="Genomic_DNA"/>
</dbReference>
<dbReference type="InterPro" id="IPR007349">
    <property type="entry name" value="DUF418"/>
</dbReference>
<accession>A0ABV8USW8</accession>
<dbReference type="RefSeq" id="WP_378139177.1">
    <property type="nucleotide sequence ID" value="NZ_JBHSEF010000008.1"/>
</dbReference>
<dbReference type="Pfam" id="PF04235">
    <property type="entry name" value="DUF418"/>
    <property type="match status" value="1"/>
</dbReference>
<feature type="transmembrane region" description="Helical" evidence="1">
    <location>
        <begin position="59"/>
        <end position="79"/>
    </location>
</feature>
<protein>
    <submittedName>
        <fullName evidence="3">DUF418 domain-containing protein</fullName>
    </submittedName>
</protein>
<dbReference type="PANTHER" id="PTHR30590:SF2">
    <property type="entry name" value="INNER MEMBRANE PROTEIN"/>
    <property type="match status" value="1"/>
</dbReference>
<feature type="transmembrane region" description="Helical" evidence="1">
    <location>
        <begin position="313"/>
        <end position="333"/>
    </location>
</feature>
<sequence>MQPLTERERYKEIDVLRGIALLGILLVNMLVFHSPYIYIDPFSWYQLPKDQQTSQIIDIWFQGSFYPLFAMLFGFGLALQADRMKDQFIRFGIKRMGVLLVLGILHVLLLWAGDILITYAASGFILLFLLRLSKMWLITLGTLFYFIPNAAILLLLYGIEKLDPSSSAIYTSIQGLEESIEAYGSGSFIEIFFQRLADWNYMNQNGFFLLWMLFSILPLMMFGAFAAKASIVNWVRTKRVTAFVIGVLFFAMGTWIKWIPYLSEGTNFTGTLQTTIGGPIQAIGYALLLLVLLVNTVHLFLWRPFERAGRMSLTIYLLMSLLATTFFYSYGLGFYGKVDVLTGTWIGIGLYALCVIFAELWLTYFKQGPMEKLWRYFTYPRTNR</sequence>
<gene>
    <name evidence="3" type="ORF">ACFO0S_00875</name>
</gene>
<dbReference type="Proteomes" id="UP001595733">
    <property type="component" value="Unassembled WGS sequence"/>
</dbReference>
<comment type="caution">
    <text evidence="3">The sequence shown here is derived from an EMBL/GenBank/DDBJ whole genome shotgun (WGS) entry which is preliminary data.</text>
</comment>
<evidence type="ECO:0000259" key="2">
    <source>
        <dbReference type="Pfam" id="PF04235"/>
    </source>
</evidence>
<evidence type="ECO:0000313" key="3">
    <source>
        <dbReference type="EMBL" id="MFC4353614.1"/>
    </source>
</evidence>
<keyword evidence="4" id="KW-1185">Reference proteome</keyword>
<feature type="transmembrane region" description="Helical" evidence="1">
    <location>
        <begin position="136"/>
        <end position="159"/>
    </location>
</feature>
<keyword evidence="1" id="KW-0472">Membrane</keyword>
<feature type="transmembrane region" description="Helical" evidence="1">
    <location>
        <begin position="99"/>
        <end position="130"/>
    </location>
</feature>
<evidence type="ECO:0000256" key="1">
    <source>
        <dbReference type="SAM" id="Phobius"/>
    </source>
</evidence>
<keyword evidence="1" id="KW-0812">Transmembrane</keyword>
<dbReference type="PANTHER" id="PTHR30590">
    <property type="entry name" value="INNER MEMBRANE PROTEIN"/>
    <property type="match status" value="1"/>
</dbReference>
<organism evidence="3 4">
    <name type="scientific">Chryseomicrobium palamuruense</name>
    <dbReference type="NCBI Taxonomy" id="682973"/>
    <lineage>
        <taxon>Bacteria</taxon>
        <taxon>Bacillati</taxon>
        <taxon>Bacillota</taxon>
        <taxon>Bacilli</taxon>
        <taxon>Bacillales</taxon>
        <taxon>Caryophanaceae</taxon>
        <taxon>Chryseomicrobium</taxon>
    </lineage>
</organism>
<feature type="domain" description="DUF418" evidence="2">
    <location>
        <begin position="232"/>
        <end position="379"/>
    </location>
</feature>
<feature type="transmembrane region" description="Helical" evidence="1">
    <location>
        <begin position="209"/>
        <end position="228"/>
    </location>
</feature>
<feature type="transmembrane region" description="Helical" evidence="1">
    <location>
        <begin position="240"/>
        <end position="262"/>
    </location>
</feature>